<dbReference type="EMBL" id="LGKO01000004">
    <property type="protein sequence ID" value="KPL83246.1"/>
    <property type="molecule type" value="Genomic_DNA"/>
</dbReference>
<feature type="domain" description="N-acetyltransferase" evidence="1">
    <location>
        <begin position="20"/>
        <end position="186"/>
    </location>
</feature>
<dbReference type="PANTHER" id="PTHR41368">
    <property type="entry name" value="PROTEIN YGHO"/>
    <property type="match status" value="1"/>
</dbReference>
<dbReference type="InterPro" id="IPR016181">
    <property type="entry name" value="Acyl_CoA_acyltransferase"/>
</dbReference>
<sequence>MAIQIEQLDTANKAQVEAFVRFPFKIYKDCPQWVPPILSDIRLMLNRKKHPFYEHSDADFFIARDGGEIVGRIAVMENRPYNQYHGTQQAQFYLFESIEDLEVARALFERAYEWAHQRGLNEIVGPKGFSPFDGYGILIEGFEHRQMMTMMNYNPPYYPQFMEALGFQKEVDFVSCYLHRSNFNLPEKVREVARRVQERGYFEVKSFETKAELRQWAKKIGKAYNETFINNWEYYPLTEREVDFVVDTLITVANPRLIKIILSKDRVVGFLFGFPDVSAALQRARGRLTPWAIVDLLLEMRRTKWISLNGAGVLPEYHGRGGNALLYAEMQKTVLDHGFEHAELTQVAESAVQIRKDLITIGGKAYKNHRVYFRHI</sequence>
<dbReference type="PROSITE" id="PS51186">
    <property type="entry name" value="GNAT"/>
    <property type="match status" value="1"/>
</dbReference>
<evidence type="ECO:0000313" key="2">
    <source>
        <dbReference type="EMBL" id="KPL83246.1"/>
    </source>
</evidence>
<reference evidence="2 3" key="1">
    <citation type="submission" date="2015-07" db="EMBL/GenBank/DDBJ databases">
        <title>Whole genome sequence of Thermanaerothrix daxensis DSM 23592.</title>
        <authorList>
            <person name="Hemp J."/>
            <person name="Ward L.M."/>
            <person name="Pace L.A."/>
            <person name="Fischer W.W."/>
        </authorList>
    </citation>
    <scope>NUCLEOTIDE SEQUENCE [LARGE SCALE GENOMIC DNA]</scope>
    <source>
        <strain evidence="2 3">GNS-1</strain>
    </source>
</reference>
<dbReference type="InterPro" id="IPR000182">
    <property type="entry name" value="GNAT_dom"/>
</dbReference>
<accession>A0A0P6Y279</accession>
<dbReference type="Proteomes" id="UP000050544">
    <property type="component" value="Unassembled WGS sequence"/>
</dbReference>
<dbReference type="InterPro" id="IPR039968">
    <property type="entry name" value="BcerS-like"/>
</dbReference>
<keyword evidence="3" id="KW-1185">Reference proteome</keyword>
<protein>
    <recommendedName>
        <fullName evidence="1">N-acetyltransferase domain-containing protein</fullName>
    </recommendedName>
</protein>
<dbReference type="RefSeq" id="WP_054521660.1">
    <property type="nucleotide sequence ID" value="NZ_LGKO01000004.1"/>
</dbReference>
<dbReference type="GO" id="GO:0016747">
    <property type="term" value="F:acyltransferase activity, transferring groups other than amino-acyl groups"/>
    <property type="evidence" value="ECO:0007669"/>
    <property type="project" value="InterPro"/>
</dbReference>
<organism evidence="2 3">
    <name type="scientific">Thermanaerothrix daxensis</name>
    <dbReference type="NCBI Taxonomy" id="869279"/>
    <lineage>
        <taxon>Bacteria</taxon>
        <taxon>Bacillati</taxon>
        <taxon>Chloroflexota</taxon>
        <taxon>Anaerolineae</taxon>
        <taxon>Anaerolineales</taxon>
        <taxon>Anaerolineaceae</taxon>
        <taxon>Thermanaerothrix</taxon>
    </lineage>
</organism>
<dbReference type="PANTHER" id="PTHR41368:SF1">
    <property type="entry name" value="PROTEIN YGHO"/>
    <property type="match status" value="1"/>
</dbReference>
<dbReference type="STRING" id="869279.SE15_08390"/>
<comment type="caution">
    <text evidence="2">The sequence shown here is derived from an EMBL/GenBank/DDBJ whole genome shotgun (WGS) entry which is preliminary data.</text>
</comment>
<dbReference type="PATRIC" id="fig|869279.4.peg.2406"/>
<dbReference type="AlphaFoldDB" id="A0A0P6Y279"/>
<proteinExistence type="predicted"/>
<gene>
    <name evidence="2" type="ORF">SE15_08390</name>
</gene>
<name>A0A0P6Y279_9CHLR</name>
<evidence type="ECO:0000259" key="1">
    <source>
        <dbReference type="PROSITE" id="PS51186"/>
    </source>
</evidence>
<dbReference type="SUPFAM" id="SSF55729">
    <property type="entry name" value="Acyl-CoA N-acyltransferases (Nat)"/>
    <property type="match status" value="1"/>
</dbReference>
<evidence type="ECO:0000313" key="3">
    <source>
        <dbReference type="Proteomes" id="UP000050544"/>
    </source>
</evidence>
<dbReference type="Gene3D" id="3.40.630.30">
    <property type="match status" value="1"/>
</dbReference>
<dbReference type="OrthoDB" id="9806005at2"/>